<gene>
    <name evidence="8" type="ORF">BG258_09050</name>
</gene>
<dbReference type="RefSeq" id="WP_069481061.1">
    <property type="nucleotide sequence ID" value="NZ_KV766182.1"/>
</dbReference>
<dbReference type="Gene3D" id="1.20.1250.20">
    <property type="entry name" value="MFS general substrate transporter like domains"/>
    <property type="match status" value="2"/>
</dbReference>
<organism evidence="8 9">
    <name type="scientific">Lysinibacillus fusiformis</name>
    <dbReference type="NCBI Taxonomy" id="28031"/>
    <lineage>
        <taxon>Bacteria</taxon>
        <taxon>Bacillati</taxon>
        <taxon>Bacillota</taxon>
        <taxon>Bacilli</taxon>
        <taxon>Bacillales</taxon>
        <taxon>Bacillaceae</taxon>
        <taxon>Lysinibacillus</taxon>
    </lineage>
</organism>
<dbReference type="PANTHER" id="PTHR23527:SF1">
    <property type="entry name" value="BLL3282 PROTEIN"/>
    <property type="match status" value="1"/>
</dbReference>
<feature type="transmembrane region" description="Helical" evidence="6">
    <location>
        <begin position="251"/>
        <end position="269"/>
    </location>
</feature>
<protein>
    <submittedName>
        <fullName evidence="8">MFS transporter</fullName>
    </submittedName>
</protein>
<dbReference type="SUPFAM" id="SSF103473">
    <property type="entry name" value="MFS general substrate transporter"/>
    <property type="match status" value="1"/>
</dbReference>
<keyword evidence="5 6" id="KW-0472">Membrane</keyword>
<evidence type="ECO:0000256" key="4">
    <source>
        <dbReference type="ARBA" id="ARBA00022989"/>
    </source>
</evidence>
<feature type="transmembrane region" description="Helical" evidence="6">
    <location>
        <begin position="75"/>
        <end position="93"/>
    </location>
</feature>
<dbReference type="GO" id="GO:0022857">
    <property type="term" value="F:transmembrane transporter activity"/>
    <property type="evidence" value="ECO:0007669"/>
    <property type="project" value="InterPro"/>
</dbReference>
<feature type="transmembrane region" description="Helical" evidence="6">
    <location>
        <begin position="99"/>
        <end position="122"/>
    </location>
</feature>
<dbReference type="Proteomes" id="UP000094784">
    <property type="component" value="Unassembled WGS sequence"/>
</dbReference>
<dbReference type="PANTHER" id="PTHR23527">
    <property type="entry name" value="BLL3282 PROTEIN"/>
    <property type="match status" value="1"/>
</dbReference>
<keyword evidence="2" id="KW-0813">Transport</keyword>
<comment type="caution">
    <text evidence="8">The sequence shown here is derived from an EMBL/GenBank/DDBJ whole genome shotgun (WGS) entry which is preliminary data.</text>
</comment>
<feature type="transmembrane region" description="Helical" evidence="6">
    <location>
        <begin position="371"/>
        <end position="388"/>
    </location>
</feature>
<feature type="transmembrane region" description="Helical" evidence="6">
    <location>
        <begin position="163"/>
        <end position="183"/>
    </location>
</feature>
<evidence type="ECO:0000256" key="5">
    <source>
        <dbReference type="ARBA" id="ARBA00023136"/>
    </source>
</evidence>
<feature type="transmembrane region" description="Helical" evidence="6">
    <location>
        <begin position="281"/>
        <end position="300"/>
    </location>
</feature>
<evidence type="ECO:0000259" key="7">
    <source>
        <dbReference type="PROSITE" id="PS50850"/>
    </source>
</evidence>
<accession>A0A1E4R6H4</accession>
<dbReference type="InterPro" id="IPR011701">
    <property type="entry name" value="MFS"/>
</dbReference>
<evidence type="ECO:0000313" key="8">
    <source>
        <dbReference type="EMBL" id="ODV56039.1"/>
    </source>
</evidence>
<feature type="domain" description="Major facilitator superfamily (MFS) profile" evidence="7">
    <location>
        <begin position="9"/>
        <end position="395"/>
    </location>
</feature>
<dbReference type="AlphaFoldDB" id="A0A1E4R6H4"/>
<dbReference type="GO" id="GO:0005886">
    <property type="term" value="C:plasma membrane"/>
    <property type="evidence" value="ECO:0007669"/>
    <property type="project" value="UniProtKB-SubCell"/>
</dbReference>
<evidence type="ECO:0000256" key="6">
    <source>
        <dbReference type="SAM" id="Phobius"/>
    </source>
</evidence>
<dbReference type="InterPro" id="IPR036259">
    <property type="entry name" value="MFS_trans_sf"/>
</dbReference>
<feature type="transmembrane region" description="Helical" evidence="6">
    <location>
        <begin position="134"/>
        <end position="157"/>
    </location>
</feature>
<proteinExistence type="predicted"/>
<keyword evidence="3 6" id="KW-0812">Transmembrane</keyword>
<feature type="transmembrane region" description="Helical" evidence="6">
    <location>
        <begin position="211"/>
        <end position="231"/>
    </location>
</feature>
<evidence type="ECO:0000256" key="2">
    <source>
        <dbReference type="ARBA" id="ARBA00022448"/>
    </source>
</evidence>
<dbReference type="OrthoDB" id="9794076at2"/>
<dbReference type="InterPro" id="IPR020846">
    <property type="entry name" value="MFS_dom"/>
</dbReference>
<reference evidence="8 9" key="1">
    <citation type="submission" date="2016-09" db="EMBL/GenBank/DDBJ databases">
        <title>Draft genome sequence of the soil isolate, Lysinibacillus fusiformis M5, a potential hypoxanthine producer.</title>
        <authorList>
            <person name="Gallegos-Monterrosa R."/>
            <person name="Maroti G."/>
            <person name="Balint B."/>
            <person name="Kovacs A.T."/>
        </authorList>
    </citation>
    <scope>NUCLEOTIDE SEQUENCE [LARGE SCALE GENOMIC DNA]</scope>
    <source>
        <strain evidence="8 9">M5</strain>
    </source>
</reference>
<evidence type="ECO:0000256" key="1">
    <source>
        <dbReference type="ARBA" id="ARBA00004651"/>
    </source>
</evidence>
<feature type="transmembrane region" description="Helical" evidence="6">
    <location>
        <begin position="337"/>
        <end position="359"/>
    </location>
</feature>
<dbReference type="CDD" id="cd17475">
    <property type="entry name" value="MFS_MT3072_like"/>
    <property type="match status" value="1"/>
</dbReference>
<feature type="transmembrane region" description="Helical" evidence="6">
    <location>
        <begin position="306"/>
        <end position="325"/>
    </location>
</feature>
<comment type="subcellular location">
    <subcellularLocation>
        <location evidence="1">Cell membrane</location>
        <topology evidence="1">Multi-pass membrane protein</topology>
    </subcellularLocation>
</comment>
<evidence type="ECO:0000256" key="3">
    <source>
        <dbReference type="ARBA" id="ARBA00022692"/>
    </source>
</evidence>
<sequence>MHTYYKWIILLVATLSQTASTFVTYGMGPVASFYQMEWHLTSFQTGLIVSAVNIGPIFSMLFFGYLMDKKGEKQIIGWGSILLGVCTFLLIPVNHYTTLLVVLIVVGFWYGSAQTGGSTAIVKWFPDKHRGLAIGIRQTGIPIGGALASFILTYLYHHFHLSAVHWTQGVIAIGGGFLFLFMYQEPKQHNTAVATPIPFKEKMKAIKDNQALYPIFFVGIVMMSLQMILIAHLMSYLHQEGGYSLTAAGKYLSLVLLGGMVGRIALAWLSDRYFAQKREHLLIIVMLATFVMVACMPVVLHAKSLMMLFCCVMGFFALGWYSLYIASVTEQSDPQSVGLTVSAALTINQFFIVLAPAIYGLLVTIFSSHQMALDIVAMMVIVGAFYLWRTTNSSLSSESSVK</sequence>
<dbReference type="InterPro" id="IPR052952">
    <property type="entry name" value="MFS-Transporter"/>
</dbReference>
<dbReference type="Pfam" id="PF07690">
    <property type="entry name" value="MFS_1"/>
    <property type="match status" value="1"/>
</dbReference>
<keyword evidence="4 6" id="KW-1133">Transmembrane helix</keyword>
<dbReference type="PROSITE" id="PS50850">
    <property type="entry name" value="MFS"/>
    <property type="match status" value="1"/>
</dbReference>
<evidence type="ECO:0000313" key="9">
    <source>
        <dbReference type="Proteomes" id="UP000094784"/>
    </source>
</evidence>
<feature type="transmembrane region" description="Helical" evidence="6">
    <location>
        <begin position="45"/>
        <end position="63"/>
    </location>
</feature>
<name>A0A1E4R6H4_9BACI</name>
<dbReference type="EMBL" id="MECQ01000001">
    <property type="protein sequence ID" value="ODV56039.1"/>
    <property type="molecule type" value="Genomic_DNA"/>
</dbReference>